<keyword evidence="3" id="KW-0862">Zinc</keyword>
<dbReference type="InterPro" id="IPR047109">
    <property type="entry name" value="CAD-like"/>
</dbReference>
<dbReference type="EMBL" id="QGMG01000200">
    <property type="protein sequence ID" value="TVY55898.1"/>
    <property type="molecule type" value="Genomic_DNA"/>
</dbReference>
<evidence type="ECO:0000256" key="3">
    <source>
        <dbReference type="ARBA" id="ARBA00022833"/>
    </source>
</evidence>
<evidence type="ECO:0000256" key="4">
    <source>
        <dbReference type="ARBA" id="ARBA00023002"/>
    </source>
</evidence>
<dbReference type="AlphaFoldDB" id="A0A7D8YNH3"/>
<name>A0A7D8YNH3_9HELO</name>
<evidence type="ECO:0000313" key="6">
    <source>
        <dbReference type="EMBL" id="TVY55898.1"/>
    </source>
</evidence>
<evidence type="ECO:0000256" key="2">
    <source>
        <dbReference type="ARBA" id="ARBA00022723"/>
    </source>
</evidence>
<keyword evidence="7" id="KW-1185">Reference proteome</keyword>
<dbReference type="Proteomes" id="UP000481288">
    <property type="component" value="Unassembled WGS sequence"/>
</dbReference>
<keyword evidence="2" id="KW-0479">Metal-binding</keyword>
<accession>A0A7D8YNH3</accession>
<dbReference type="PROSITE" id="PS00065">
    <property type="entry name" value="D_2_HYDROXYACID_DH_1"/>
    <property type="match status" value="1"/>
</dbReference>
<evidence type="ECO:0000313" key="7">
    <source>
        <dbReference type="Proteomes" id="UP000481288"/>
    </source>
</evidence>
<dbReference type="SUPFAM" id="SSF51735">
    <property type="entry name" value="NAD(P)-binding Rossmann-fold domains"/>
    <property type="match status" value="1"/>
</dbReference>
<evidence type="ECO:0000259" key="5">
    <source>
        <dbReference type="Pfam" id="PF00107"/>
    </source>
</evidence>
<dbReference type="OrthoDB" id="1879366at2759"/>
<dbReference type="GO" id="GO:0046872">
    <property type="term" value="F:metal ion binding"/>
    <property type="evidence" value="ECO:0007669"/>
    <property type="project" value="UniProtKB-KW"/>
</dbReference>
<comment type="caution">
    <text evidence="6">The sequence shown here is derived from an EMBL/GenBank/DDBJ whole genome shotgun (WGS) entry which is preliminary data.</text>
</comment>
<sequence length="309" mass="33498">MSSRDDIAFTVFKDFKSGDIIQSKTTSSALTVFRWSWATKALALLPPSVPTSASSRMATVWDGAFSSTRAATASNVSMEPRAFAPSVLLAYGIIKNEDWLFKIPDELSDEEAAPLMCAGATVFNVLYTYGVKPTDRVGVIGVGALGHLAIQFASKMGCDVLAFSSTESKESDALFFGASAYYTTQSSKDAKIGRLLDWLIVTASAPPDWSIYLPLLAPKAKIFPLTIGPGNLAMPSMPLLLNGSTVQGSVLSPRIVHERMLDFAVRHGIKPVVHRLTMNRDGVEQAFGVLKEGKMKYRGVLVVPEQERR</sequence>
<reference evidence="6 7" key="1">
    <citation type="submission" date="2018-05" db="EMBL/GenBank/DDBJ databases">
        <title>Whole genome sequencing for identification of molecular markers to develop diagnostic detection tools for the regulated plant pathogen Lachnellula willkommii.</title>
        <authorList>
            <person name="Giroux E."/>
            <person name="Bilodeau G."/>
        </authorList>
    </citation>
    <scope>NUCLEOTIDE SEQUENCE [LARGE SCALE GENOMIC DNA]</scope>
    <source>
        <strain evidence="6 7">CBS 625.97</strain>
    </source>
</reference>
<dbReference type="PANTHER" id="PTHR42683">
    <property type="entry name" value="ALDEHYDE REDUCTASE"/>
    <property type="match status" value="1"/>
</dbReference>
<dbReference type="InterPro" id="IPR029752">
    <property type="entry name" value="D-isomer_DH_CS1"/>
</dbReference>
<proteinExistence type="predicted"/>
<organism evidence="6 7">
    <name type="scientific">Lachnellula cervina</name>
    <dbReference type="NCBI Taxonomy" id="1316786"/>
    <lineage>
        <taxon>Eukaryota</taxon>
        <taxon>Fungi</taxon>
        <taxon>Dikarya</taxon>
        <taxon>Ascomycota</taxon>
        <taxon>Pezizomycotina</taxon>
        <taxon>Leotiomycetes</taxon>
        <taxon>Helotiales</taxon>
        <taxon>Lachnaceae</taxon>
        <taxon>Lachnellula</taxon>
    </lineage>
</organism>
<dbReference type="InterPro" id="IPR036291">
    <property type="entry name" value="NAD(P)-bd_dom_sf"/>
</dbReference>
<dbReference type="InterPro" id="IPR013149">
    <property type="entry name" value="ADH-like_C"/>
</dbReference>
<dbReference type="Gene3D" id="3.40.50.720">
    <property type="entry name" value="NAD(P)-binding Rossmann-like Domain"/>
    <property type="match status" value="1"/>
</dbReference>
<dbReference type="FunFam" id="3.40.50.720:FF:000022">
    <property type="entry name" value="Cinnamyl alcohol dehydrogenase"/>
    <property type="match status" value="1"/>
</dbReference>
<dbReference type="GO" id="GO:0016616">
    <property type="term" value="F:oxidoreductase activity, acting on the CH-OH group of donors, NAD or NADP as acceptor"/>
    <property type="evidence" value="ECO:0007669"/>
    <property type="project" value="InterPro"/>
</dbReference>
<keyword evidence="4" id="KW-0560">Oxidoreductase</keyword>
<gene>
    <name evidence="6" type="primary">adhC2</name>
    <name evidence="6" type="ORF">LCER1_G002155</name>
</gene>
<dbReference type="Pfam" id="PF00107">
    <property type="entry name" value="ADH_zinc_N"/>
    <property type="match status" value="1"/>
</dbReference>
<protein>
    <submittedName>
        <fullName evidence="6">NADP-dependent alcohol dehydrogenase C 2</fullName>
    </submittedName>
</protein>
<feature type="domain" description="Alcohol dehydrogenase-like C-terminal" evidence="5">
    <location>
        <begin position="144"/>
        <end position="263"/>
    </location>
</feature>
<evidence type="ECO:0000256" key="1">
    <source>
        <dbReference type="ARBA" id="ARBA00001947"/>
    </source>
</evidence>
<dbReference type="Gene3D" id="3.90.180.10">
    <property type="entry name" value="Medium-chain alcohol dehydrogenases, catalytic domain"/>
    <property type="match status" value="1"/>
</dbReference>
<comment type="cofactor">
    <cofactor evidence="1">
        <name>Zn(2+)</name>
        <dbReference type="ChEBI" id="CHEBI:29105"/>
    </cofactor>
</comment>